<dbReference type="EMBL" id="WTYE01000001">
    <property type="protein sequence ID" value="MXP33088.1"/>
    <property type="molecule type" value="Genomic_DNA"/>
</dbReference>
<name>A0A845AU09_9SPHN</name>
<dbReference type="EMBL" id="WTYE01000001">
    <property type="protein sequence ID" value="MXP30328.1"/>
    <property type="molecule type" value="Genomic_DNA"/>
</dbReference>
<evidence type="ECO:0000313" key="2">
    <source>
        <dbReference type="EMBL" id="MXP33088.1"/>
    </source>
</evidence>
<evidence type="ECO:0000313" key="1">
    <source>
        <dbReference type="EMBL" id="MXP30328.1"/>
    </source>
</evidence>
<protein>
    <submittedName>
        <fullName evidence="1">DUF4160 domain-containing protein</fullName>
    </submittedName>
</protein>
<sequence>MPTILRKGPYRFFFYSHETNEPPHIHVERDMGSAKIWLEPPCLASCTGFAPKEFRRIVRLTEKNRVVLLEAWNDFFGKQCRHNNPQPAPGRRLYRGRTDGRRARFCAHRLVSPSRPG</sequence>
<accession>A0A845AU09</accession>
<organism evidence="1 3">
    <name type="scientific">Parerythrobacter jejuensis</name>
    <dbReference type="NCBI Taxonomy" id="795812"/>
    <lineage>
        <taxon>Bacteria</taxon>
        <taxon>Pseudomonadati</taxon>
        <taxon>Pseudomonadota</taxon>
        <taxon>Alphaproteobacteria</taxon>
        <taxon>Sphingomonadales</taxon>
        <taxon>Erythrobacteraceae</taxon>
        <taxon>Parerythrobacter</taxon>
    </lineage>
</organism>
<keyword evidence="3" id="KW-1185">Reference proteome</keyword>
<evidence type="ECO:0000313" key="3">
    <source>
        <dbReference type="Proteomes" id="UP000446786"/>
    </source>
</evidence>
<dbReference type="Pfam" id="PF13711">
    <property type="entry name" value="DUF4160"/>
    <property type="match status" value="1"/>
</dbReference>
<gene>
    <name evidence="1" type="ORF">GRI94_00660</name>
    <name evidence="2" type="ORF">GRI94_14750</name>
</gene>
<dbReference type="Proteomes" id="UP000446786">
    <property type="component" value="Unassembled WGS sequence"/>
</dbReference>
<dbReference type="OrthoDB" id="122670at2"/>
<dbReference type="AlphaFoldDB" id="A0A845AU09"/>
<dbReference type="InterPro" id="IPR025427">
    <property type="entry name" value="DUF4160"/>
</dbReference>
<comment type="caution">
    <text evidence="1">The sequence shown here is derived from an EMBL/GenBank/DDBJ whole genome shotgun (WGS) entry which is preliminary data.</text>
</comment>
<reference evidence="1 3" key="1">
    <citation type="submission" date="2019-12" db="EMBL/GenBank/DDBJ databases">
        <title>Genomic-based taxomic classification of the family Erythrobacteraceae.</title>
        <authorList>
            <person name="Xu L."/>
        </authorList>
    </citation>
    <scope>NUCLEOTIDE SEQUENCE [LARGE SCALE GENOMIC DNA]</scope>
    <source>
        <strain evidence="1 3">JCM 16677</strain>
    </source>
</reference>
<proteinExistence type="predicted"/>